<keyword evidence="1" id="KW-0472">Membrane</keyword>
<dbReference type="Proteomes" id="UP000828390">
    <property type="component" value="Unassembled WGS sequence"/>
</dbReference>
<reference evidence="2" key="2">
    <citation type="submission" date="2020-11" db="EMBL/GenBank/DDBJ databases">
        <authorList>
            <person name="McCartney M.A."/>
            <person name="Auch B."/>
            <person name="Kono T."/>
            <person name="Mallez S."/>
            <person name="Becker A."/>
            <person name="Gohl D.M."/>
            <person name="Silverstein K.A.T."/>
            <person name="Koren S."/>
            <person name="Bechman K.B."/>
            <person name="Herman A."/>
            <person name="Abrahante J.E."/>
            <person name="Garbe J."/>
        </authorList>
    </citation>
    <scope>NUCLEOTIDE SEQUENCE</scope>
    <source>
        <strain evidence="2">Duluth1</strain>
        <tissue evidence="2">Whole animal</tissue>
    </source>
</reference>
<keyword evidence="1" id="KW-0812">Transmembrane</keyword>
<protein>
    <submittedName>
        <fullName evidence="2">Uncharacterized protein</fullName>
    </submittedName>
</protein>
<proteinExistence type="predicted"/>
<keyword evidence="1" id="KW-1133">Transmembrane helix</keyword>
<gene>
    <name evidence="2" type="ORF">DPMN_033699</name>
</gene>
<reference evidence="2" key="1">
    <citation type="journal article" date="2019" name="bioRxiv">
        <title>The Genome of the Zebra Mussel, Dreissena polymorpha: A Resource for Invasive Species Research.</title>
        <authorList>
            <person name="McCartney M.A."/>
            <person name="Auch B."/>
            <person name="Kono T."/>
            <person name="Mallez S."/>
            <person name="Zhang Y."/>
            <person name="Obille A."/>
            <person name="Becker A."/>
            <person name="Abrahante J.E."/>
            <person name="Garbe J."/>
            <person name="Badalamenti J.P."/>
            <person name="Herman A."/>
            <person name="Mangelson H."/>
            <person name="Liachko I."/>
            <person name="Sullivan S."/>
            <person name="Sone E.D."/>
            <person name="Koren S."/>
            <person name="Silverstein K.A.T."/>
            <person name="Beckman K.B."/>
            <person name="Gohl D.M."/>
        </authorList>
    </citation>
    <scope>NUCLEOTIDE SEQUENCE</scope>
    <source>
        <strain evidence="2">Duluth1</strain>
        <tissue evidence="2">Whole animal</tissue>
    </source>
</reference>
<sequence>MIPIIIIIIDNFHSSLGSPITTAAAADHRYHRFLPNNAIAIISNIHITLIVGISGIIITLIISVLPMLIMKVIVSFHQQ</sequence>
<dbReference type="AlphaFoldDB" id="A0A9D4RJ24"/>
<name>A0A9D4RJ24_DREPO</name>
<evidence type="ECO:0000313" key="3">
    <source>
        <dbReference type="Proteomes" id="UP000828390"/>
    </source>
</evidence>
<dbReference type="EMBL" id="JAIWYP010000002">
    <property type="protein sequence ID" value="KAH3870511.1"/>
    <property type="molecule type" value="Genomic_DNA"/>
</dbReference>
<organism evidence="2 3">
    <name type="scientific">Dreissena polymorpha</name>
    <name type="common">Zebra mussel</name>
    <name type="synonym">Mytilus polymorpha</name>
    <dbReference type="NCBI Taxonomy" id="45954"/>
    <lineage>
        <taxon>Eukaryota</taxon>
        <taxon>Metazoa</taxon>
        <taxon>Spiralia</taxon>
        <taxon>Lophotrochozoa</taxon>
        <taxon>Mollusca</taxon>
        <taxon>Bivalvia</taxon>
        <taxon>Autobranchia</taxon>
        <taxon>Heteroconchia</taxon>
        <taxon>Euheterodonta</taxon>
        <taxon>Imparidentia</taxon>
        <taxon>Neoheterodontei</taxon>
        <taxon>Myida</taxon>
        <taxon>Dreissenoidea</taxon>
        <taxon>Dreissenidae</taxon>
        <taxon>Dreissena</taxon>
    </lineage>
</organism>
<accession>A0A9D4RJ24</accession>
<comment type="caution">
    <text evidence="2">The sequence shown here is derived from an EMBL/GenBank/DDBJ whole genome shotgun (WGS) entry which is preliminary data.</text>
</comment>
<feature type="transmembrane region" description="Helical" evidence="1">
    <location>
        <begin position="38"/>
        <end position="69"/>
    </location>
</feature>
<evidence type="ECO:0000313" key="2">
    <source>
        <dbReference type="EMBL" id="KAH3870511.1"/>
    </source>
</evidence>
<keyword evidence="3" id="KW-1185">Reference proteome</keyword>
<evidence type="ECO:0000256" key="1">
    <source>
        <dbReference type="SAM" id="Phobius"/>
    </source>
</evidence>